<gene>
    <name evidence="1" type="ORF">J8F10_28330</name>
</gene>
<evidence type="ECO:0000313" key="2">
    <source>
        <dbReference type="Proteomes" id="UP000676565"/>
    </source>
</evidence>
<protein>
    <recommendedName>
        <fullName evidence="3">Carboxypeptidase regulatory-like domain-containing protein</fullName>
    </recommendedName>
</protein>
<proteinExistence type="predicted"/>
<dbReference type="EMBL" id="JAGKQQ010000001">
    <property type="protein sequence ID" value="MBP3959170.1"/>
    <property type="molecule type" value="Genomic_DNA"/>
</dbReference>
<name>A0ABS5BZL5_9BACT</name>
<evidence type="ECO:0000313" key="1">
    <source>
        <dbReference type="EMBL" id="MBP3959170.1"/>
    </source>
</evidence>
<evidence type="ECO:0008006" key="3">
    <source>
        <dbReference type="Google" id="ProtNLM"/>
    </source>
</evidence>
<keyword evidence="2" id="KW-1185">Reference proteome</keyword>
<dbReference type="RefSeq" id="WP_210659730.1">
    <property type="nucleotide sequence ID" value="NZ_JAGKQQ010000001.1"/>
</dbReference>
<comment type="caution">
    <text evidence="1">The sequence shown here is derived from an EMBL/GenBank/DDBJ whole genome shotgun (WGS) entry which is preliminary data.</text>
</comment>
<sequence>MRRLASAFLLALPLLVGCDGEKSAEVSGTVTIDGKPLPEGEIIFESPDGSKTPAAGPIKNGAYTVSVAPGSKKVKITASRPTKKPDPVMGAAAREAAIGPEFNQQTKLTAEVKAGSNAEVNFQVKALP</sequence>
<reference evidence="1 2" key="1">
    <citation type="submission" date="2021-04" db="EMBL/GenBank/DDBJ databases">
        <authorList>
            <person name="Ivanova A."/>
        </authorList>
    </citation>
    <scope>NUCLEOTIDE SEQUENCE [LARGE SCALE GENOMIC DNA]</scope>
    <source>
        <strain evidence="1 2">G18</strain>
    </source>
</reference>
<organism evidence="1 2">
    <name type="scientific">Gemmata palustris</name>
    <dbReference type="NCBI Taxonomy" id="2822762"/>
    <lineage>
        <taxon>Bacteria</taxon>
        <taxon>Pseudomonadati</taxon>
        <taxon>Planctomycetota</taxon>
        <taxon>Planctomycetia</taxon>
        <taxon>Gemmatales</taxon>
        <taxon>Gemmataceae</taxon>
        <taxon>Gemmata</taxon>
    </lineage>
</organism>
<accession>A0ABS5BZL5</accession>
<dbReference type="PROSITE" id="PS51257">
    <property type="entry name" value="PROKAR_LIPOPROTEIN"/>
    <property type="match status" value="1"/>
</dbReference>
<dbReference type="Proteomes" id="UP000676565">
    <property type="component" value="Unassembled WGS sequence"/>
</dbReference>